<keyword evidence="2" id="KW-1185">Reference proteome</keyword>
<evidence type="ECO:0008006" key="3">
    <source>
        <dbReference type="Google" id="ProtNLM"/>
    </source>
</evidence>
<evidence type="ECO:0000313" key="1">
    <source>
        <dbReference type="EMBL" id="RID90618.1"/>
    </source>
</evidence>
<protein>
    <recommendedName>
        <fullName evidence="3">Papain-like cysteine peptidase</fullName>
    </recommendedName>
</protein>
<gene>
    <name evidence="1" type="ORF">D2N39_16465</name>
</gene>
<comment type="caution">
    <text evidence="1">The sequence shown here is derived from an EMBL/GenBank/DDBJ whole genome shotgun (WGS) entry which is preliminary data.</text>
</comment>
<organism evidence="1 2">
    <name type="scientific">Gemmobacter lutimaris</name>
    <dbReference type="NCBI Taxonomy" id="2306023"/>
    <lineage>
        <taxon>Bacteria</taxon>
        <taxon>Pseudomonadati</taxon>
        <taxon>Pseudomonadota</taxon>
        <taxon>Alphaproteobacteria</taxon>
        <taxon>Rhodobacterales</taxon>
        <taxon>Paracoccaceae</taxon>
        <taxon>Gemmobacter</taxon>
    </lineage>
</organism>
<accession>A0A398BPX6</accession>
<dbReference type="EMBL" id="QXXQ01000011">
    <property type="protein sequence ID" value="RID90618.1"/>
    <property type="molecule type" value="Genomic_DNA"/>
</dbReference>
<dbReference type="Proteomes" id="UP000266649">
    <property type="component" value="Unassembled WGS sequence"/>
</dbReference>
<dbReference type="RefSeq" id="WP_119135881.1">
    <property type="nucleotide sequence ID" value="NZ_QXXQ01000011.1"/>
</dbReference>
<reference evidence="1 2" key="1">
    <citation type="submission" date="2018-09" db="EMBL/GenBank/DDBJ databases">
        <title>Gemmobacter lutimaris sp. nov., a marine bacterium isolated from tidal flat.</title>
        <authorList>
            <person name="Lee D.W."/>
            <person name="Yoo Y."/>
            <person name="Kim J.-J."/>
            <person name="Kim B.S."/>
        </authorList>
    </citation>
    <scope>NUCLEOTIDE SEQUENCE [LARGE SCALE GENOMIC DNA]</scope>
    <source>
        <strain evidence="1 2">YJ-T1-11</strain>
    </source>
</reference>
<dbReference type="OrthoDB" id="9133362at2"/>
<proteinExistence type="predicted"/>
<dbReference type="AlphaFoldDB" id="A0A398BPX6"/>
<name>A0A398BPX6_9RHOB</name>
<evidence type="ECO:0000313" key="2">
    <source>
        <dbReference type="Proteomes" id="UP000266649"/>
    </source>
</evidence>
<sequence>MRIESIGDNCELGFVQRACNLEPGGLLRWATTPPEGLLKLLKQDFAGLYQFENLEPANAGMVRDRAYNIAFHTQLTSTDGVFNASEAERRRIHAQESGKIQYLTGKLRQRLAEGSVLFIYKRNKRIPDAQIFEIGTEIARRGPGQLLYVTDNAPALLPGEMRRISGNTHIGRMTRFAPYNRANDIDLDAWLGLLDNARQRIPLPEEAAPGA</sequence>